<proteinExistence type="inferred from homology"/>
<keyword evidence="11" id="KW-1205">Fibrinolytic toxin</keyword>
<evidence type="ECO:0000256" key="7">
    <source>
        <dbReference type="ARBA" id="ARBA00023157"/>
    </source>
</evidence>
<evidence type="ECO:0000256" key="8">
    <source>
        <dbReference type="ARBA" id="ARBA00023240"/>
    </source>
</evidence>
<dbReference type="InterPro" id="IPR001254">
    <property type="entry name" value="Trypsin_dom"/>
</dbReference>
<evidence type="ECO:0000313" key="14">
    <source>
        <dbReference type="EMBL" id="CAH0720106.1"/>
    </source>
</evidence>
<evidence type="ECO:0000256" key="3">
    <source>
        <dbReference type="ARBA" id="ARBA00022656"/>
    </source>
</evidence>
<evidence type="ECO:0000256" key="12">
    <source>
        <dbReference type="RuleBase" id="RU363034"/>
    </source>
</evidence>
<evidence type="ECO:0000256" key="4">
    <source>
        <dbReference type="ARBA" id="ARBA00022670"/>
    </source>
</evidence>
<dbReference type="InterPro" id="IPR009003">
    <property type="entry name" value="Peptidase_S1_PA"/>
</dbReference>
<accession>A0A8J9YBB2</accession>
<dbReference type="CDD" id="cd00190">
    <property type="entry name" value="Tryp_SPc"/>
    <property type="match status" value="1"/>
</dbReference>
<dbReference type="PROSITE" id="PS00134">
    <property type="entry name" value="TRYPSIN_HIS"/>
    <property type="match status" value="1"/>
</dbReference>
<evidence type="ECO:0000313" key="15">
    <source>
        <dbReference type="Proteomes" id="UP000838878"/>
    </source>
</evidence>
<feature type="non-terminal residue" evidence="14">
    <location>
        <position position="478"/>
    </location>
</feature>
<dbReference type="PANTHER" id="PTHR24264:SF15">
    <property type="entry name" value="RIKEN CDNA 2210010C04 GENE"/>
    <property type="match status" value="1"/>
</dbReference>
<keyword evidence="8" id="KW-1199">Hemostasis impairing toxin</keyword>
<dbReference type="SMART" id="SM00020">
    <property type="entry name" value="Tryp_SPc"/>
    <property type="match status" value="1"/>
</dbReference>
<evidence type="ECO:0000256" key="5">
    <source>
        <dbReference type="ARBA" id="ARBA00022801"/>
    </source>
</evidence>
<comment type="similarity">
    <text evidence="9">Belongs to the peptidase S1 family. CLIP subfamily.</text>
</comment>
<comment type="function">
    <text evidence="10">Fibrinolytic activity; shows preferential cleavage of Arg-Gly bonds in all three fibrinogen chains. Contact with the caterpillars causes severe bleeding, due the anticoagulant effect of the protein.</text>
</comment>
<dbReference type="SUPFAM" id="SSF50494">
    <property type="entry name" value="Trypsin-like serine proteases"/>
    <property type="match status" value="2"/>
</dbReference>
<keyword evidence="2" id="KW-0964">Secreted</keyword>
<dbReference type="PRINTS" id="PR00722">
    <property type="entry name" value="CHYMOTRYPSIN"/>
</dbReference>
<dbReference type="GO" id="GO:0006508">
    <property type="term" value="P:proteolysis"/>
    <property type="evidence" value="ECO:0007669"/>
    <property type="project" value="UniProtKB-KW"/>
</dbReference>
<protein>
    <recommendedName>
        <fullName evidence="13">Peptidase S1 domain-containing protein</fullName>
    </recommendedName>
</protein>
<dbReference type="FunFam" id="2.40.10.10:FF:000002">
    <property type="entry name" value="Transmembrane protease serine"/>
    <property type="match status" value="1"/>
</dbReference>
<keyword evidence="3" id="KW-0800">Toxin</keyword>
<dbReference type="Gene3D" id="2.40.10.10">
    <property type="entry name" value="Trypsin-like serine proteases"/>
    <property type="match status" value="2"/>
</dbReference>
<keyword evidence="4 12" id="KW-0645">Protease</keyword>
<evidence type="ECO:0000256" key="2">
    <source>
        <dbReference type="ARBA" id="ARBA00022525"/>
    </source>
</evidence>
<evidence type="ECO:0000256" key="9">
    <source>
        <dbReference type="ARBA" id="ARBA00024195"/>
    </source>
</evidence>
<dbReference type="EMBL" id="OV170234">
    <property type="protein sequence ID" value="CAH0720106.1"/>
    <property type="molecule type" value="Genomic_DNA"/>
</dbReference>
<dbReference type="PROSITE" id="PS00135">
    <property type="entry name" value="TRYPSIN_SER"/>
    <property type="match status" value="1"/>
</dbReference>
<evidence type="ECO:0000256" key="1">
    <source>
        <dbReference type="ARBA" id="ARBA00004239"/>
    </source>
</evidence>
<dbReference type="InterPro" id="IPR018114">
    <property type="entry name" value="TRYPSIN_HIS"/>
</dbReference>
<dbReference type="GO" id="GO:0004252">
    <property type="term" value="F:serine-type endopeptidase activity"/>
    <property type="evidence" value="ECO:0007669"/>
    <property type="project" value="InterPro"/>
</dbReference>
<dbReference type="PROSITE" id="PS50240">
    <property type="entry name" value="TRYPSIN_DOM"/>
    <property type="match status" value="1"/>
</dbReference>
<dbReference type="FunFam" id="2.40.10.10:FF:000068">
    <property type="entry name" value="transmembrane protease serine 2"/>
    <property type="match status" value="1"/>
</dbReference>
<dbReference type="AlphaFoldDB" id="A0A8J9YBB2"/>
<sequence>MQNNMFFTFYVLVFFYQLYDERKTLYRAFCAGSIITKERVLTSTHCFLTNRKRRKRNFNLIKIAGGILNTLTPYQPIHVTQQWRTIEHLYSQRFYRFPAYNLAIVKVNKEWVFNEYVNKIPYTKWNQDFDGVCYGTTVKTTKEIEGGGLICFGTNDPAEDVLVGVLVGVTSLINVDLPTLHNRVGLHYKWSVLEENKQYEAYVDICPIRILGGTNAKITDIPYQVALRKKYLAGYIWSTFCGGSLITMKYVVTAAHCLINHTNGKVKKLNNVRVVAGTSRTTVSLISWFEEHWRRIRRFYKHKYYNWTYLEHDFGVIEVNYAFIASNKIKPIRLHDLKTDKVLEDGQQCVISGFGLKEDDKAVVSLQMVCVPLVSSSLCEEYYDEMYLHPSSLCAGSTGKDSCEGDSGGPLVCSGVLVGVVSWGGVCGVHPGVYTKISEYTGGIEVTFEKSSVPRRAMNKFLGIVTIMLLFFENIRFL</sequence>
<keyword evidence="7" id="KW-1015">Disulfide bond</keyword>
<keyword evidence="5 12" id="KW-0378">Hydrolase</keyword>
<name>A0A8J9YBB2_9NEOP</name>
<dbReference type="PANTHER" id="PTHR24264">
    <property type="entry name" value="TRYPSIN-RELATED"/>
    <property type="match status" value="1"/>
</dbReference>
<dbReference type="InterPro" id="IPR033116">
    <property type="entry name" value="TRYPSIN_SER"/>
</dbReference>
<dbReference type="GO" id="GO:0005615">
    <property type="term" value="C:extracellular space"/>
    <property type="evidence" value="ECO:0007669"/>
    <property type="project" value="TreeGrafter"/>
</dbReference>
<evidence type="ECO:0000256" key="6">
    <source>
        <dbReference type="ARBA" id="ARBA00022825"/>
    </source>
</evidence>
<organism evidence="14 15">
    <name type="scientific">Brenthis ino</name>
    <name type="common">lesser marbled fritillary</name>
    <dbReference type="NCBI Taxonomy" id="405034"/>
    <lineage>
        <taxon>Eukaryota</taxon>
        <taxon>Metazoa</taxon>
        <taxon>Ecdysozoa</taxon>
        <taxon>Arthropoda</taxon>
        <taxon>Hexapoda</taxon>
        <taxon>Insecta</taxon>
        <taxon>Pterygota</taxon>
        <taxon>Neoptera</taxon>
        <taxon>Endopterygota</taxon>
        <taxon>Lepidoptera</taxon>
        <taxon>Glossata</taxon>
        <taxon>Ditrysia</taxon>
        <taxon>Papilionoidea</taxon>
        <taxon>Nymphalidae</taxon>
        <taxon>Heliconiinae</taxon>
        <taxon>Argynnini</taxon>
        <taxon>Brenthis</taxon>
    </lineage>
</organism>
<evidence type="ECO:0000256" key="11">
    <source>
        <dbReference type="ARBA" id="ARBA00084094"/>
    </source>
</evidence>
<dbReference type="Proteomes" id="UP000838878">
    <property type="component" value="Chromosome 14"/>
</dbReference>
<feature type="domain" description="Peptidase S1" evidence="13">
    <location>
        <begin position="210"/>
        <end position="449"/>
    </location>
</feature>
<dbReference type="GO" id="GO:0090729">
    <property type="term" value="F:toxin activity"/>
    <property type="evidence" value="ECO:0007669"/>
    <property type="project" value="UniProtKB-KW"/>
</dbReference>
<reference evidence="14" key="1">
    <citation type="submission" date="2021-12" db="EMBL/GenBank/DDBJ databases">
        <authorList>
            <person name="Martin H S."/>
        </authorList>
    </citation>
    <scope>NUCLEOTIDE SEQUENCE</scope>
</reference>
<keyword evidence="6 12" id="KW-0720">Serine protease</keyword>
<dbReference type="InterPro" id="IPR001314">
    <property type="entry name" value="Peptidase_S1A"/>
</dbReference>
<dbReference type="InterPro" id="IPR050127">
    <property type="entry name" value="Serine_Proteases_S1"/>
</dbReference>
<evidence type="ECO:0000256" key="10">
    <source>
        <dbReference type="ARBA" id="ARBA00055534"/>
    </source>
</evidence>
<keyword evidence="15" id="KW-1185">Reference proteome</keyword>
<gene>
    <name evidence="14" type="ORF">BINO364_LOCUS6376</name>
</gene>
<evidence type="ECO:0000259" key="13">
    <source>
        <dbReference type="PROSITE" id="PS50240"/>
    </source>
</evidence>
<comment type="subcellular location">
    <subcellularLocation>
        <location evidence="1">Secreted</location>
        <location evidence="1">Extracellular space</location>
    </subcellularLocation>
</comment>
<dbReference type="OrthoDB" id="10051896at2759"/>
<dbReference type="InterPro" id="IPR043504">
    <property type="entry name" value="Peptidase_S1_PA_chymotrypsin"/>
</dbReference>
<dbReference type="Pfam" id="PF00089">
    <property type="entry name" value="Trypsin"/>
    <property type="match status" value="2"/>
</dbReference>